<keyword evidence="4" id="KW-1185">Reference proteome</keyword>
<name>A0ABU1AL36_9BACT</name>
<organism evidence="3 4">
    <name type="scientific">Thalassobacterium sedimentorum</name>
    <dbReference type="NCBI Taxonomy" id="3041258"/>
    <lineage>
        <taxon>Bacteria</taxon>
        <taxon>Pseudomonadati</taxon>
        <taxon>Verrucomicrobiota</taxon>
        <taxon>Opitutia</taxon>
        <taxon>Puniceicoccales</taxon>
        <taxon>Coraliomargaritaceae</taxon>
        <taxon>Thalassobacterium</taxon>
    </lineage>
</organism>
<keyword evidence="2" id="KW-1133">Transmembrane helix</keyword>
<accession>A0ABU1AL36</accession>
<feature type="transmembrane region" description="Helical" evidence="2">
    <location>
        <begin position="149"/>
        <end position="169"/>
    </location>
</feature>
<feature type="transmembrane region" description="Helical" evidence="2">
    <location>
        <begin position="119"/>
        <end position="137"/>
    </location>
</feature>
<dbReference type="RefSeq" id="WP_308985958.1">
    <property type="nucleotide sequence ID" value="NZ_JARXIC010000025.1"/>
</dbReference>
<feature type="transmembrane region" description="Helical" evidence="2">
    <location>
        <begin position="82"/>
        <end position="107"/>
    </location>
</feature>
<protein>
    <submittedName>
        <fullName evidence="3">Uncharacterized protein</fullName>
    </submittedName>
</protein>
<evidence type="ECO:0000256" key="1">
    <source>
        <dbReference type="SAM" id="MobiDB-lite"/>
    </source>
</evidence>
<feature type="region of interest" description="Disordered" evidence="1">
    <location>
        <begin position="1"/>
        <end position="45"/>
    </location>
</feature>
<dbReference type="EMBL" id="JARXIC010000025">
    <property type="protein sequence ID" value="MDQ8195508.1"/>
    <property type="molecule type" value="Genomic_DNA"/>
</dbReference>
<evidence type="ECO:0000313" key="4">
    <source>
        <dbReference type="Proteomes" id="UP001243717"/>
    </source>
</evidence>
<evidence type="ECO:0000313" key="3">
    <source>
        <dbReference type="EMBL" id="MDQ8195508.1"/>
    </source>
</evidence>
<dbReference type="Proteomes" id="UP001243717">
    <property type="component" value="Unassembled WGS sequence"/>
</dbReference>
<reference evidence="3 4" key="1">
    <citation type="submission" date="2023-04" db="EMBL/GenBank/DDBJ databases">
        <title>A novel bacteria isolated from coastal sediment.</title>
        <authorList>
            <person name="Liu X.-J."/>
            <person name="Du Z.-J."/>
        </authorList>
    </citation>
    <scope>NUCLEOTIDE SEQUENCE [LARGE SCALE GENOMIC DNA]</scope>
    <source>
        <strain evidence="3 4">SDUM461004</strain>
    </source>
</reference>
<gene>
    <name evidence="3" type="ORF">QEH59_13830</name>
</gene>
<keyword evidence="2" id="KW-0812">Transmembrane</keyword>
<sequence>MSGQPPNPRKYKLSKRSESENASTAATSSHSKTSTQPQYPAPPLQLRPAQTHTMAEDSMRSTADLLEDAYGAETGKRRRGQLLTWIIHFFITLTTILLFAVGTLAYAHVYKAWPQLEPISWYAPFLVVAALSAWICVQALQFLKRRELSLLITGLMLAAAITYWNLYVFEYATRNAAIIPQNGLWAPESVEDLLLTTEINASRGISNHAIAYTQLSKQQYYQTFNSISKENWRAPFQRFLSAKEIKTINSINIQDKMHLVVQRIQEQRTRIWTELQQQHQQPELQFRLRKALLKPYTWALSHLQ</sequence>
<comment type="caution">
    <text evidence="3">The sequence shown here is derived from an EMBL/GenBank/DDBJ whole genome shotgun (WGS) entry which is preliminary data.</text>
</comment>
<keyword evidence="2" id="KW-0472">Membrane</keyword>
<evidence type="ECO:0000256" key="2">
    <source>
        <dbReference type="SAM" id="Phobius"/>
    </source>
</evidence>
<feature type="compositionally biased region" description="Low complexity" evidence="1">
    <location>
        <begin position="20"/>
        <end position="35"/>
    </location>
</feature>
<proteinExistence type="predicted"/>